<keyword evidence="1" id="KW-0812">Transmembrane</keyword>
<proteinExistence type="predicted"/>
<comment type="caution">
    <text evidence="2">The sequence shown here is derived from an EMBL/GenBank/DDBJ whole genome shotgun (WGS) entry which is preliminary data.</text>
</comment>
<dbReference type="AlphaFoldDB" id="A0A5J4FUY1"/>
<feature type="transmembrane region" description="Helical" evidence="1">
    <location>
        <begin position="179"/>
        <end position="208"/>
    </location>
</feature>
<keyword evidence="1" id="KW-1133">Transmembrane helix</keyword>
<keyword evidence="1" id="KW-0472">Membrane</keyword>
<feature type="transmembrane region" description="Helical" evidence="1">
    <location>
        <begin position="97"/>
        <end position="120"/>
    </location>
</feature>
<feature type="transmembrane region" description="Helical" evidence="1">
    <location>
        <begin position="140"/>
        <end position="167"/>
    </location>
</feature>
<evidence type="ECO:0000313" key="2">
    <source>
        <dbReference type="EMBL" id="GEQ84854.1"/>
    </source>
</evidence>
<organism evidence="2 3">
    <name type="scientific">Patiriisocius marinistellae</name>
    <dbReference type="NCBI Taxonomy" id="2494560"/>
    <lineage>
        <taxon>Bacteria</taxon>
        <taxon>Pseudomonadati</taxon>
        <taxon>Bacteroidota</taxon>
        <taxon>Flavobacteriia</taxon>
        <taxon>Flavobacteriales</taxon>
        <taxon>Flavobacteriaceae</taxon>
        <taxon>Patiriisocius</taxon>
    </lineage>
</organism>
<protein>
    <submittedName>
        <fullName evidence="2">Uncharacterized protein</fullName>
    </submittedName>
</protein>
<dbReference type="Proteomes" id="UP000326994">
    <property type="component" value="Unassembled WGS sequence"/>
</dbReference>
<reference evidence="2 3" key="1">
    <citation type="submission" date="2019-08" db="EMBL/GenBank/DDBJ databases">
        <title>Ulvibacter marinistellae sp. nov., isolated from a starfish, Patiria pectinifera.</title>
        <authorList>
            <person name="Kawano K."/>
            <person name="Ushijima N."/>
            <person name="Kihara M."/>
            <person name="Itoh H."/>
        </authorList>
    </citation>
    <scope>NUCLEOTIDE SEQUENCE [LARGE SCALE GENOMIC DNA]</scope>
    <source>
        <strain evidence="2 3">KK4</strain>
    </source>
</reference>
<evidence type="ECO:0000313" key="3">
    <source>
        <dbReference type="Proteomes" id="UP000326994"/>
    </source>
</evidence>
<feature type="transmembrane region" description="Helical" evidence="1">
    <location>
        <begin position="346"/>
        <end position="365"/>
    </location>
</feature>
<gene>
    <name evidence="2" type="ORF">ULMS_03620</name>
</gene>
<keyword evidence="3" id="KW-1185">Reference proteome</keyword>
<feature type="transmembrane region" description="Helical" evidence="1">
    <location>
        <begin position="20"/>
        <end position="38"/>
    </location>
</feature>
<sequence length="390" mass="45140">MVPFLLIFAGGAFMNTNKDIGTIIKFSGFGYMIFYAIIHLKFNKNLITATSIFIPFLLYGIIISFNIKAGISDGLRYLFPLIILFYSYSIKKQFPILLKFVVFFVILNFVVQLVNYANWIRGVEQWFYYKRDGYTSFSQVAGILRGTGVVVFFGFYGFLNLISYIIISKYYKGKYKMLILSFAVFGILASISYKTVGTFLIILFIYHYKHFVKLLSGLLILALIIFISFAEEGLFFLENFMLRIKLYITGSRTARSESYRVMLEEIKSFNFFGEGVGTFGGPGSIKYNSPYYFEKSYKWYDAEWLNLITTDTYYPHPIVELGIIGGLVYLTSLCIPLLQKKISSRLAILALIYFAIFFDSLFSFSLNNPEFLMYSIVFAYPILHYYEKKD</sequence>
<name>A0A5J4FUY1_9FLAO</name>
<feature type="transmembrane region" description="Helical" evidence="1">
    <location>
        <begin position="45"/>
        <end position="68"/>
    </location>
</feature>
<feature type="transmembrane region" description="Helical" evidence="1">
    <location>
        <begin position="214"/>
        <end position="237"/>
    </location>
</feature>
<accession>A0A5J4FUY1</accession>
<dbReference type="EMBL" id="BKCF01000001">
    <property type="protein sequence ID" value="GEQ84854.1"/>
    <property type="molecule type" value="Genomic_DNA"/>
</dbReference>
<evidence type="ECO:0000256" key="1">
    <source>
        <dbReference type="SAM" id="Phobius"/>
    </source>
</evidence>